<evidence type="ECO:0000256" key="1">
    <source>
        <dbReference type="SAM" id="Phobius"/>
    </source>
</evidence>
<reference evidence="3 4" key="1">
    <citation type="journal article" date="2014" name="Int. J. Syst. Evol. Microbiol.">
        <title>Nocardioides zeae sp. nov., isolated from the stem of Zea mays.</title>
        <authorList>
            <person name="Glaeser S.P."/>
            <person name="McInroy J.A."/>
            <person name="Busse H.J."/>
            <person name="Kampfer P."/>
        </authorList>
    </citation>
    <scope>NUCLEOTIDE SEQUENCE [LARGE SCALE GENOMIC DNA]</scope>
    <source>
        <strain evidence="3 4">JCM 30728</strain>
    </source>
</reference>
<organism evidence="3 4">
    <name type="scientific">Nocardioides zeae</name>
    <dbReference type="NCBI Taxonomy" id="1457234"/>
    <lineage>
        <taxon>Bacteria</taxon>
        <taxon>Bacillati</taxon>
        <taxon>Actinomycetota</taxon>
        <taxon>Actinomycetes</taxon>
        <taxon>Propionibacteriales</taxon>
        <taxon>Nocardioidaceae</taxon>
        <taxon>Nocardioides</taxon>
    </lineage>
</organism>
<dbReference type="RefSeq" id="WP_163773694.1">
    <property type="nucleotide sequence ID" value="NZ_JAAGXA010000014.1"/>
</dbReference>
<keyword evidence="4" id="KW-1185">Reference proteome</keyword>
<evidence type="ECO:0000313" key="3">
    <source>
        <dbReference type="EMBL" id="NEN80077.1"/>
    </source>
</evidence>
<accession>A0A6P0HPB0</accession>
<sequence length="152" mass="15581">MVVAAVVARLRARSAARGERGAAAVEFALVLPLLLLLLFGIIAYGYMLSFRGSMSQAAAEGARAAAVSIDSSKREGNARAAVEEALRAYGVSCSDAGMTCTFDPAPAGCAAGTSCFQVSLSYDYDGHPLIPLPLVGAVMPDTLSYAASARTS</sequence>
<feature type="transmembrane region" description="Helical" evidence="1">
    <location>
        <begin position="24"/>
        <end position="46"/>
    </location>
</feature>
<keyword evidence="1" id="KW-0812">Transmembrane</keyword>
<name>A0A6P0HPB0_9ACTN</name>
<gene>
    <name evidence="3" type="ORF">G3T38_17575</name>
</gene>
<evidence type="ECO:0000313" key="4">
    <source>
        <dbReference type="Proteomes" id="UP000468687"/>
    </source>
</evidence>
<dbReference type="Pfam" id="PF07811">
    <property type="entry name" value="TadE"/>
    <property type="match status" value="1"/>
</dbReference>
<evidence type="ECO:0000259" key="2">
    <source>
        <dbReference type="Pfam" id="PF07811"/>
    </source>
</evidence>
<proteinExistence type="predicted"/>
<feature type="domain" description="TadE-like" evidence="2">
    <location>
        <begin position="21"/>
        <end position="63"/>
    </location>
</feature>
<dbReference type="InterPro" id="IPR012495">
    <property type="entry name" value="TadE-like_dom"/>
</dbReference>
<comment type="caution">
    <text evidence="3">The sequence shown here is derived from an EMBL/GenBank/DDBJ whole genome shotgun (WGS) entry which is preliminary data.</text>
</comment>
<keyword evidence="1" id="KW-1133">Transmembrane helix</keyword>
<dbReference type="AlphaFoldDB" id="A0A6P0HPB0"/>
<dbReference type="Proteomes" id="UP000468687">
    <property type="component" value="Unassembled WGS sequence"/>
</dbReference>
<dbReference type="EMBL" id="JAAGXA010000014">
    <property type="protein sequence ID" value="NEN80077.1"/>
    <property type="molecule type" value="Genomic_DNA"/>
</dbReference>
<protein>
    <recommendedName>
        <fullName evidence="2">TadE-like domain-containing protein</fullName>
    </recommendedName>
</protein>
<keyword evidence="1" id="KW-0472">Membrane</keyword>